<evidence type="ECO:0000313" key="2">
    <source>
        <dbReference type="Proteomes" id="UP001458880"/>
    </source>
</evidence>
<dbReference type="AlphaFoldDB" id="A0AAW1LTB0"/>
<name>A0AAW1LTB0_POPJA</name>
<organism evidence="1 2">
    <name type="scientific">Popillia japonica</name>
    <name type="common">Japanese beetle</name>
    <dbReference type="NCBI Taxonomy" id="7064"/>
    <lineage>
        <taxon>Eukaryota</taxon>
        <taxon>Metazoa</taxon>
        <taxon>Ecdysozoa</taxon>
        <taxon>Arthropoda</taxon>
        <taxon>Hexapoda</taxon>
        <taxon>Insecta</taxon>
        <taxon>Pterygota</taxon>
        <taxon>Neoptera</taxon>
        <taxon>Endopterygota</taxon>
        <taxon>Coleoptera</taxon>
        <taxon>Polyphaga</taxon>
        <taxon>Scarabaeiformia</taxon>
        <taxon>Scarabaeidae</taxon>
        <taxon>Rutelinae</taxon>
        <taxon>Popillia</taxon>
    </lineage>
</organism>
<sequence>MRSFRRSAEALSDVKGGRYRSCPLYPTVPYQICKARHRRGATLPLKRDADANMREEYNLIILSGRKTLAITYRTVIRNNFPSFVYDVYFVYYAFKLVLGG</sequence>
<protein>
    <submittedName>
        <fullName evidence="1">Uncharacterized protein</fullName>
    </submittedName>
</protein>
<accession>A0AAW1LTB0</accession>
<gene>
    <name evidence="1" type="ORF">QE152_g10893</name>
</gene>
<comment type="caution">
    <text evidence="1">The sequence shown here is derived from an EMBL/GenBank/DDBJ whole genome shotgun (WGS) entry which is preliminary data.</text>
</comment>
<dbReference type="EMBL" id="JASPKY010000103">
    <property type="protein sequence ID" value="KAK9737223.1"/>
    <property type="molecule type" value="Genomic_DNA"/>
</dbReference>
<dbReference type="Proteomes" id="UP001458880">
    <property type="component" value="Unassembled WGS sequence"/>
</dbReference>
<evidence type="ECO:0000313" key="1">
    <source>
        <dbReference type="EMBL" id="KAK9737223.1"/>
    </source>
</evidence>
<keyword evidence="2" id="KW-1185">Reference proteome</keyword>
<proteinExistence type="predicted"/>
<reference evidence="1 2" key="1">
    <citation type="journal article" date="2024" name="BMC Genomics">
        <title>De novo assembly and annotation of Popillia japonica's genome with initial clues to its potential as an invasive pest.</title>
        <authorList>
            <person name="Cucini C."/>
            <person name="Boschi S."/>
            <person name="Funari R."/>
            <person name="Cardaioli E."/>
            <person name="Iannotti N."/>
            <person name="Marturano G."/>
            <person name="Paoli F."/>
            <person name="Bruttini M."/>
            <person name="Carapelli A."/>
            <person name="Frati F."/>
            <person name="Nardi F."/>
        </authorList>
    </citation>
    <scope>NUCLEOTIDE SEQUENCE [LARGE SCALE GENOMIC DNA]</scope>
    <source>
        <strain evidence="1">DMR45628</strain>
    </source>
</reference>